<name>A0A1U7LT74_NEOID</name>
<feature type="compositionally biased region" description="Low complexity" evidence="4">
    <location>
        <begin position="755"/>
        <end position="765"/>
    </location>
</feature>
<feature type="compositionally biased region" description="Low complexity" evidence="4">
    <location>
        <begin position="1"/>
        <end position="15"/>
    </location>
</feature>
<feature type="compositionally biased region" description="Polar residues" evidence="4">
    <location>
        <begin position="288"/>
        <end position="365"/>
    </location>
</feature>
<proteinExistence type="inferred from homology"/>
<dbReference type="Proteomes" id="UP000186594">
    <property type="component" value="Unassembled WGS sequence"/>
</dbReference>
<accession>A0A1U7LT74</accession>
<organism evidence="6 7">
    <name type="scientific">Neolecta irregularis (strain DAH-3)</name>
    <dbReference type="NCBI Taxonomy" id="1198029"/>
    <lineage>
        <taxon>Eukaryota</taxon>
        <taxon>Fungi</taxon>
        <taxon>Dikarya</taxon>
        <taxon>Ascomycota</taxon>
        <taxon>Taphrinomycotina</taxon>
        <taxon>Neolectales</taxon>
        <taxon>Neolectaceae</taxon>
        <taxon>Neolecta</taxon>
    </lineage>
</organism>
<feature type="region of interest" description="Disordered" evidence="4">
    <location>
        <begin position="288"/>
        <end position="474"/>
    </location>
</feature>
<keyword evidence="2 3" id="KW-0072">Autophagy</keyword>
<feature type="compositionally biased region" description="Polar residues" evidence="4">
    <location>
        <begin position="726"/>
        <end position="740"/>
    </location>
</feature>
<feature type="compositionally biased region" description="Low complexity" evidence="4">
    <location>
        <begin position="454"/>
        <end position="470"/>
    </location>
</feature>
<reference evidence="6 7" key="1">
    <citation type="submission" date="2016-04" db="EMBL/GenBank/DDBJ databases">
        <title>Evolutionary innovation and constraint leading to complex multicellularity in the Ascomycota.</title>
        <authorList>
            <person name="Cisse O."/>
            <person name="Nguyen A."/>
            <person name="Hewitt D.A."/>
            <person name="Jedd G."/>
            <person name="Stajich J.E."/>
        </authorList>
    </citation>
    <scope>NUCLEOTIDE SEQUENCE [LARGE SCALE GENOMIC DNA]</scope>
    <source>
        <strain evidence="6 7">DAH-3</strain>
    </source>
</reference>
<dbReference type="EMBL" id="LXFE01000309">
    <property type="protein sequence ID" value="OLL25829.1"/>
    <property type="molecule type" value="Genomic_DNA"/>
</dbReference>
<sequence>MAYRPLPSSRPSSQRDASNEYNSAHSNSPPVAPPLPQDGNLSNPPMYSNVPTQLLHQDRDCCDSITNRYSAILSACIDIEETEAFKDELALWKFNEDLEDYKPMIIDVFLDTRDMTTNQVLLLVDDNGRRRNVDSGGRHVKGGEIILERWKLELRKPVRPNPPDLPVVYKKSIVYFRTLFAQTRLLPSWNLKRRMEKSKLGNYNLKLGCRILSSDRRSLDYRCTDIGTPLVGESDSVNQYTFGPIISPAGNFNLQVSYRSMCDFRVSESEALLSSQFIHHDQGFQFRTHSDGTATRSGKVSTSQRPSLPTPGQINLQGSLSSNLPGSQRESPLNSLRTPSGSSPRHYGETTSAGRTSRSSLGSQEPSRRHSSMVFTHQPFKAPSLSASPSSYEHSTSPKLSVHRVPSSSSIQRPNSRPGSLRASSSLRSEITPVPVQQQGAQQITSSPPPSPAPRYSSSFGHRRSGSFTSAGSYRRVSTGHVEGFPDSSKLGSPFLENDDEEVADFVKMIDSKQPLKLSNCAPIIESAGSRDKNTLDRFHKLKESHVAFGESLSSSGSIQPSSLPSSSNLKKLLSDSEPVNFSSPIHLKSTSPHIPAVPSRLSEEFVGAHQISIDQSSETQRRDILCLFPTMSPKSTPLDIPSSPNIYRRVRASSFTFAPDDHMTEIRENTRKHPASLGSLDGLSAIGRISMENLNIQREKTNREMNKSPESGKSADKPAAGARTTALQQTSTSETSSRGLGSARRFISRGRHMLSPSSSTLSLTADESGRRVSQEGAKRNNSGSGSGVYNFNIGVEEDELLFAMSDMVRPSFDCEGRPASGRFRNSPAS</sequence>
<comment type="caution">
    <text evidence="6">The sequence shown here is derived from an EMBL/GenBank/DDBJ whole genome shotgun (WGS) entry which is preliminary data.</text>
</comment>
<dbReference type="GO" id="GO:1990316">
    <property type="term" value="C:Atg1/ULK1 kinase complex"/>
    <property type="evidence" value="ECO:0007669"/>
    <property type="project" value="InterPro"/>
</dbReference>
<feature type="compositionally biased region" description="Low complexity" evidence="4">
    <location>
        <begin position="552"/>
        <end position="570"/>
    </location>
</feature>
<gene>
    <name evidence="6" type="ORF">NEOLI_000551</name>
</gene>
<evidence type="ECO:0000256" key="3">
    <source>
        <dbReference type="RuleBase" id="RU361214"/>
    </source>
</evidence>
<dbReference type="OrthoDB" id="70161at2759"/>
<evidence type="ECO:0000256" key="4">
    <source>
        <dbReference type="SAM" id="MobiDB-lite"/>
    </source>
</evidence>
<protein>
    <recommendedName>
        <fullName evidence="3">Autophagy-related protein 13</fullName>
    </recommendedName>
</protein>
<feature type="compositionally biased region" description="Polar residues" evidence="4">
    <location>
        <begin position="385"/>
        <end position="399"/>
    </location>
</feature>
<evidence type="ECO:0000256" key="1">
    <source>
        <dbReference type="ARBA" id="ARBA00005246"/>
    </source>
</evidence>
<evidence type="ECO:0000256" key="2">
    <source>
        <dbReference type="ARBA" id="ARBA00023006"/>
    </source>
</evidence>
<dbReference type="Gene3D" id="3.30.900.10">
    <property type="entry name" value="HORMA domain"/>
    <property type="match status" value="1"/>
</dbReference>
<feature type="compositionally biased region" description="Basic and acidic residues" evidence="4">
    <location>
        <begin position="698"/>
        <end position="708"/>
    </location>
</feature>
<feature type="compositionally biased region" description="Polar residues" evidence="4">
    <location>
        <begin position="406"/>
        <end position="445"/>
    </location>
</feature>
<dbReference type="GO" id="GO:0034727">
    <property type="term" value="P:piecemeal microautophagy of the nucleus"/>
    <property type="evidence" value="ECO:0007669"/>
    <property type="project" value="TreeGrafter"/>
</dbReference>
<feature type="region of interest" description="Disordered" evidence="4">
    <location>
        <begin position="550"/>
        <end position="570"/>
    </location>
</feature>
<dbReference type="Pfam" id="PF10033">
    <property type="entry name" value="ATG13"/>
    <property type="match status" value="1"/>
</dbReference>
<feature type="compositionally biased region" description="Polar residues" evidence="4">
    <location>
        <begin position="19"/>
        <end position="29"/>
    </location>
</feature>
<dbReference type="InterPro" id="IPR018731">
    <property type="entry name" value="Atg13_N"/>
</dbReference>
<feature type="compositionally biased region" description="Polar residues" evidence="4">
    <location>
        <begin position="39"/>
        <end position="50"/>
    </location>
</feature>
<evidence type="ECO:0000259" key="5">
    <source>
        <dbReference type="Pfam" id="PF10033"/>
    </source>
</evidence>
<evidence type="ECO:0000313" key="7">
    <source>
        <dbReference type="Proteomes" id="UP000186594"/>
    </source>
</evidence>
<dbReference type="GO" id="GO:0000423">
    <property type="term" value="P:mitophagy"/>
    <property type="evidence" value="ECO:0007669"/>
    <property type="project" value="TreeGrafter"/>
</dbReference>
<keyword evidence="7" id="KW-1185">Reference proteome</keyword>
<dbReference type="PANTHER" id="PTHR13430:SF4">
    <property type="entry name" value="AUTOPHAGY-RELATED PROTEIN 13"/>
    <property type="match status" value="1"/>
</dbReference>
<dbReference type="AlphaFoldDB" id="A0A1U7LT74"/>
<dbReference type="GO" id="GO:0005829">
    <property type="term" value="C:cytosol"/>
    <property type="evidence" value="ECO:0007669"/>
    <property type="project" value="TreeGrafter"/>
</dbReference>
<dbReference type="GO" id="GO:0034497">
    <property type="term" value="P:protein localization to phagophore assembly site"/>
    <property type="evidence" value="ECO:0007669"/>
    <property type="project" value="TreeGrafter"/>
</dbReference>
<dbReference type="InterPro" id="IPR040182">
    <property type="entry name" value="ATG13"/>
</dbReference>
<dbReference type="Gene3D" id="6.10.140.1900">
    <property type="match status" value="1"/>
</dbReference>
<dbReference type="GO" id="GO:0000407">
    <property type="term" value="C:phagophore assembly site"/>
    <property type="evidence" value="ECO:0007669"/>
    <property type="project" value="TreeGrafter"/>
</dbReference>
<dbReference type="OMA" id="FHQVGPT"/>
<dbReference type="PANTHER" id="PTHR13430">
    <property type="match status" value="1"/>
</dbReference>
<dbReference type="InterPro" id="IPR036570">
    <property type="entry name" value="HORMA_dom_sf"/>
</dbReference>
<dbReference type="STRING" id="1198029.A0A1U7LT74"/>
<feature type="compositionally biased region" description="Basic and acidic residues" evidence="4">
    <location>
        <begin position="768"/>
        <end position="779"/>
    </location>
</feature>
<feature type="region of interest" description="Disordered" evidence="4">
    <location>
        <begin position="1"/>
        <end position="50"/>
    </location>
</feature>
<feature type="domain" description="Autophagy-related protein 13 N-terminal" evidence="5">
    <location>
        <begin position="77"/>
        <end position="264"/>
    </location>
</feature>
<evidence type="ECO:0000313" key="6">
    <source>
        <dbReference type="EMBL" id="OLL25829.1"/>
    </source>
</evidence>
<feature type="region of interest" description="Disordered" evidence="4">
    <location>
        <begin position="698"/>
        <end position="787"/>
    </location>
</feature>
<comment type="similarity">
    <text evidence="1 3">Belongs to the ATG13 family. Fungi subfamily.</text>
</comment>